<keyword evidence="2" id="KW-0677">Repeat</keyword>
<dbReference type="SUPFAM" id="SSF50978">
    <property type="entry name" value="WD40 repeat-like"/>
    <property type="match status" value="1"/>
</dbReference>
<evidence type="ECO:0000313" key="5">
    <source>
        <dbReference type="EMBL" id="AAD18143.1"/>
    </source>
</evidence>
<evidence type="ECO:0000256" key="1">
    <source>
        <dbReference type="ARBA" id="ARBA00022574"/>
    </source>
</evidence>
<feature type="repeat" description="WD" evidence="3">
    <location>
        <begin position="253"/>
        <end position="294"/>
    </location>
</feature>
<dbReference type="AlphaFoldDB" id="Q9ZQD2"/>
<dbReference type="EMBL" id="AC006260">
    <property type="protein sequence ID" value="AAD18143.1"/>
    <property type="molecule type" value="Genomic_DNA"/>
</dbReference>
<evidence type="ECO:0000256" key="2">
    <source>
        <dbReference type="ARBA" id="ARBA00022737"/>
    </source>
</evidence>
<dbReference type="SMART" id="SM00320">
    <property type="entry name" value="WD40"/>
    <property type="match status" value="4"/>
</dbReference>
<dbReference type="PANTHER" id="PTHR14107:SF16">
    <property type="entry name" value="AT02583P"/>
    <property type="match status" value="1"/>
</dbReference>
<feature type="region of interest" description="Disordered" evidence="4">
    <location>
        <begin position="1"/>
        <end position="30"/>
    </location>
</feature>
<accession>Q9ZQD2</accession>
<reference evidence="5" key="3">
    <citation type="submission" date="2002-02" db="EMBL/GenBank/DDBJ databases">
        <authorList>
            <person name="Town C.D."/>
            <person name="Kaul S."/>
        </authorList>
    </citation>
    <scope>NUCLEOTIDE SEQUENCE</scope>
</reference>
<dbReference type="PROSITE" id="PS50294">
    <property type="entry name" value="WD_REPEATS_REGION"/>
    <property type="match status" value="1"/>
</dbReference>
<reference key="1">
    <citation type="journal article" date="1999" name="Nature">
        <title>Sequence and analysis of chromosome 2 of the plant Arabidopsis thaliana.</title>
        <authorList>
            <person name="Lin X."/>
            <person name="Kaul S."/>
            <person name="Rounsley S."/>
            <person name="Shea T.P."/>
            <person name="Benito M.I."/>
            <person name="Town C.D."/>
            <person name="Fujii C.Y."/>
            <person name="Mason T."/>
            <person name="Bowman C.L."/>
            <person name="Barnstead M."/>
            <person name="Feldblyum T.V."/>
            <person name="Buell C.R."/>
            <person name="Ketchum K.A."/>
            <person name="Lee J."/>
            <person name="Ronning C.M."/>
            <person name="Koo H.L."/>
            <person name="Moffat K.S."/>
            <person name="Cronin L.A."/>
            <person name="Shen M."/>
            <person name="Pai G."/>
            <person name="Van Aken S."/>
            <person name="Umayam L."/>
            <person name="Tallon L.J."/>
            <person name="Gill J.E."/>
            <person name="Adams M.D."/>
            <person name="Carrera A.J."/>
            <person name="Creasy T.H."/>
            <person name="Goodman H.M."/>
            <person name="Somerville C.R."/>
            <person name="Copenhaver G.P."/>
            <person name="Preuss D."/>
            <person name="Nierman W.C."/>
            <person name="White O."/>
            <person name="Eisen J.A."/>
            <person name="Salzberg S.L."/>
            <person name="Fraser C.M."/>
            <person name="Venter J.C."/>
        </authorList>
    </citation>
    <scope>NUCLEOTIDE SEQUENCE [LARGE SCALE GENOMIC DNA]</scope>
    <source>
        <strain>cv. Columbia</strain>
    </source>
</reference>
<sequence length="444" mass="47718">MMNTSNGMISGPSSSSASAANPQSPGIKTYFKTPEGKYKLHYEKTHPSGLLHYTHGKTVTQVTLAHLKDKPAPSTPTGTSSSSTASSGFRSATARLLGGGNGNRALSFVGATNTNFDGKGTYLVFNVGDAIFISDLNSQDKNKIKFVAFNSRCTSIAWVPGGDGSFVAAHADGNLYNKEGATDSSFSAIRDPTQFSVDKAKYSKSNPVARWHIGQGAINSIAFSNDGAYLATVGRDGYLRIFDFSTQKLVCGVKSYYGALLCCAWSMDGKYLLTGGEDDLVQVWSMEDRKVVAWEGSGENVMYRFGSVGQDTQLLLWDLEMDEIVVPLRRPPGGSPTYSTGSQSAHWDNIVPMGTLQPAPCMRDVPKLSPVVAHRVHTEPLSGLIFTQESLITACREGHLKIWTRPDTQPSSSSEATNPTTSKPSLTSKVVVSKGNPVNISPRY</sequence>
<feature type="repeat" description="WD" evidence="3">
    <location>
        <begin position="218"/>
        <end position="252"/>
    </location>
</feature>
<protein>
    <submittedName>
        <fullName evidence="5">Uncharacterized protein At2g37160</fullName>
    </submittedName>
</protein>
<reference evidence="5" key="2">
    <citation type="submission" date="2000-03" db="EMBL/GenBank/DDBJ databases">
        <authorList>
            <person name="Lin X."/>
            <person name="Kaul S."/>
            <person name="Shea T.P."/>
            <person name="Fujii C.Y."/>
            <person name="Shen M."/>
            <person name="VanAken S.E."/>
            <person name="Barnstead M.E."/>
            <person name="Mason T.M."/>
            <person name="Bowman C.L."/>
            <person name="Ronning C.M."/>
            <person name="Benito M.-I."/>
            <person name="Carrera A.J."/>
            <person name="Creasy T.H."/>
            <person name="Buell C.R."/>
            <person name="Town C.D."/>
            <person name="Nierman W.C."/>
            <person name="Fraser C.M."/>
            <person name="Venter J.C."/>
        </authorList>
    </citation>
    <scope>NUCLEOTIDE SEQUENCE</scope>
</reference>
<dbReference type="ExpressionAtlas" id="Q9ZQD2">
    <property type="expression patterns" value="baseline and differential"/>
</dbReference>
<feature type="region of interest" description="Disordered" evidence="4">
    <location>
        <begin position="404"/>
        <end position="444"/>
    </location>
</feature>
<dbReference type="InterPro" id="IPR036322">
    <property type="entry name" value="WD40_repeat_dom_sf"/>
</dbReference>
<dbReference type="Gene3D" id="2.130.10.10">
    <property type="entry name" value="YVTN repeat-like/Quinoprotein amine dehydrogenase"/>
    <property type="match status" value="1"/>
</dbReference>
<evidence type="ECO:0000256" key="4">
    <source>
        <dbReference type="SAM" id="MobiDB-lite"/>
    </source>
</evidence>
<name>Q9ZQD2_ARATH</name>
<feature type="region of interest" description="Disordered" evidence="4">
    <location>
        <begin position="69"/>
        <end position="88"/>
    </location>
</feature>
<feature type="compositionally biased region" description="Low complexity" evidence="4">
    <location>
        <begin position="1"/>
        <end position="26"/>
    </location>
</feature>
<dbReference type="Pfam" id="PF00400">
    <property type="entry name" value="WD40"/>
    <property type="match status" value="2"/>
</dbReference>
<evidence type="ECO:0000256" key="3">
    <source>
        <dbReference type="PROSITE-ProRule" id="PRU00221"/>
    </source>
</evidence>
<keyword evidence="1 3" id="KW-0853">WD repeat</keyword>
<organism evidence="5">
    <name type="scientific">Arabidopsis thaliana</name>
    <name type="common">Mouse-ear cress</name>
    <dbReference type="NCBI Taxonomy" id="3702"/>
    <lineage>
        <taxon>Eukaryota</taxon>
        <taxon>Viridiplantae</taxon>
        <taxon>Streptophyta</taxon>
        <taxon>Embryophyta</taxon>
        <taxon>Tracheophyta</taxon>
        <taxon>Spermatophyta</taxon>
        <taxon>Magnoliopsida</taxon>
        <taxon>eudicotyledons</taxon>
        <taxon>Gunneridae</taxon>
        <taxon>Pentapetalae</taxon>
        <taxon>rosids</taxon>
        <taxon>malvids</taxon>
        <taxon>Brassicales</taxon>
        <taxon>Brassicaceae</taxon>
        <taxon>Camelineae</taxon>
        <taxon>Arabidopsis</taxon>
    </lineage>
</organism>
<feature type="compositionally biased region" description="Low complexity" evidence="4">
    <location>
        <begin position="75"/>
        <end position="88"/>
    </location>
</feature>
<dbReference type="PANTHER" id="PTHR14107">
    <property type="entry name" value="WD REPEAT PROTEIN"/>
    <property type="match status" value="1"/>
</dbReference>
<dbReference type="InterPro" id="IPR015943">
    <property type="entry name" value="WD40/YVTN_repeat-like_dom_sf"/>
</dbReference>
<dbReference type="InterPro" id="IPR051362">
    <property type="entry name" value="WD_repeat_creC_regulators"/>
</dbReference>
<proteinExistence type="predicted"/>
<feature type="compositionally biased region" description="Polar residues" evidence="4">
    <location>
        <begin position="406"/>
        <end position="430"/>
    </location>
</feature>
<gene>
    <name evidence="5" type="ordered locus">At2g37160</name>
</gene>
<dbReference type="InterPro" id="IPR001680">
    <property type="entry name" value="WD40_rpt"/>
</dbReference>
<dbReference type="PIR" id="C84789">
    <property type="entry name" value="C84789"/>
</dbReference>
<dbReference type="PROSITE" id="PS50082">
    <property type="entry name" value="WD_REPEATS_2"/>
    <property type="match status" value="2"/>
</dbReference>